<feature type="transmembrane region" description="Helical" evidence="7">
    <location>
        <begin position="1104"/>
        <end position="1122"/>
    </location>
</feature>
<feature type="transmembrane region" description="Helical" evidence="7">
    <location>
        <begin position="1051"/>
        <end position="1076"/>
    </location>
</feature>
<protein>
    <submittedName>
        <fullName evidence="9">Amino Acid-Polyamine-Organocation (APC) Family</fullName>
    </submittedName>
</protein>
<feature type="transmembrane region" description="Helical" evidence="7">
    <location>
        <begin position="1400"/>
        <end position="1420"/>
    </location>
</feature>
<sequence>MDATALRDLLPRRNRRKRPLPAIPGSFGARNQVEEVQWIKQRIPDNTQLKSLLYTHNVSLAKRHAKDDVIQDQIRWIKNNVPVRTLPKLKISNRTKITSLTDVFERMIQTRLLQAFTTWKQVVEQENHERALELFTKSKALIALQTIWERSWLENRNHAFNRWALDYKCTKIQEMEAAAAEIQCIYRRYRHRFTLFHERRSHAAKRIQAFLRQKHFHWHFRRFVYDGKRAHAAMTIQKKYRQFAFYRAYIKAQQLHVKNIAAIIIQRWLRTCIYRKQWLYRRAKEILLNDSALIIQRCYRAHIARILFHRARNYKYAQRIQRTWRLYRRLNHDRMQRAVDLLESIFTLAIKTNASIIIQAAIRQLQAKNELKVRRKAVYSAIVVQCAWRQCLARQIRTQLLQLYRFQQWISATLIQKKYRAYHERCLFRLAIDKSCVPLYLRAIRILNVLQQRHFRERYAKPIEHSASSSIAYAWRKHQRYVAYVEMQQKQATMILQRVWRSSRTVRLFKRHVKHCHRAATQIQRMVRSRFERERTKLFIARMQKVAEEALQDRRNQAARRIQASWANKQGRMAAYLKRQAELLRADLELKSIIAIQRFIRSRWSRHVTKQRMAGCLANLALLVHQRQEAAKKLQHFVRGRKATRLAKIMKAHHKLRRQSQARRLKRQGIIANYLKESAVIRTEEQSLLAKVTLNHAKVEAENELAAAQAAEAKRQRIEASKNQTRPEPRVYKKKKALPKEWIEAWDEAQGRKYFYNTVSAEERKEELPRELDLRDLLFIGIGSTVGSGIFATTGSIISGSAGTAAFISWIISGLSCIMSGFAFMEMSSLVPSSGSTYAYAYHVLGELPAVIAAWLLTLEYGMSASGIARSWATKVQQWIQENSIDPKAGEWLNETYYNLLGTVVMIASVMIVVVGIKFGKLFINGITATKVFVVIFIIVAGFTATNTQNFSPFIPPLIPANGSTPAKYGVQGVMHGASQAFFGYVGFDEVCCLAAEAKDPRRTMPRAVIGTVVATMLLSAFSSLALSAMLPYDANPLHGFTFAAGFQHVGYQWASTIVHLGEVCTMPVVVLISFLAQPRLMYAMAVDGLLPQFFCKVEPNGNLFWCSLLSGIFFTIVAFFIPFDYLWNLVSFGILVSYNMTNSAVILSRTRELSSTTVYKYTGCLAASSCIAMFLFEKGYVNGTSARNTYLLVSMIFLAITIGFSFLIYLRCPQNQAPVFAYRTPLVPFIPALSITLNWYLVAQFPWRDIGFGFLWILLAIVSYFSYGYRNSAGRSGWFAMLTYEYIDMSSMGSLRPSMILSDMSEDKIANLFRTKPIEVIEAEERKEELPRELGLRDLILIGIGGTVGTGVFATTGEIISGAAGAAAFLSWLIAGVSCILSGFAYMEMSSLIPSSGSTYAYSYHVLGELPAAIAAWLLTLEYGMSGAGVARSWATKVQQWVQEGLPENSTKADWMNEPNYSFLACLVMTMSMCILLVGIKFGKIFINAFTATKVVVVVFIIIVGFSQTNTANFSPFIPPLIPAADDTPAQFGVQGVMLGASQAFFGYVGFDEVCCLAAE</sequence>
<keyword evidence="3 7" id="KW-1133">Transmembrane helix</keyword>
<name>A0A1V9Z7N5_9STRA</name>
<dbReference type="PANTHER" id="PTHR43243">
    <property type="entry name" value="INNER MEMBRANE TRANSPORTER YGJI-RELATED"/>
    <property type="match status" value="1"/>
</dbReference>
<comment type="subcellular location">
    <subcellularLocation>
        <location evidence="1">Membrane</location>
        <topology evidence="1">Multi-pass membrane protein</topology>
    </subcellularLocation>
</comment>
<dbReference type="InterPro" id="IPR000048">
    <property type="entry name" value="IQ_motif_EF-hand-BS"/>
</dbReference>
<dbReference type="GO" id="GO:0015171">
    <property type="term" value="F:amino acid transmembrane transporter activity"/>
    <property type="evidence" value="ECO:0007669"/>
    <property type="project" value="TreeGrafter"/>
</dbReference>
<feature type="transmembrane region" description="Helical" evidence="7">
    <location>
        <begin position="1340"/>
        <end position="1361"/>
    </location>
</feature>
<evidence type="ECO:0000256" key="2">
    <source>
        <dbReference type="ARBA" id="ARBA00022692"/>
    </source>
</evidence>
<dbReference type="Gene3D" id="1.20.5.190">
    <property type="match status" value="1"/>
</dbReference>
<feature type="transmembrane region" description="Helical" evidence="7">
    <location>
        <begin position="1128"/>
        <end position="1147"/>
    </location>
</feature>
<evidence type="ECO:0000256" key="7">
    <source>
        <dbReference type="SAM" id="Phobius"/>
    </source>
</evidence>
<feature type="transmembrane region" description="Helical" evidence="7">
    <location>
        <begin position="777"/>
        <end position="798"/>
    </location>
</feature>
<accession>A0A1V9Z7N5</accession>
<dbReference type="EMBL" id="JNBS01002212">
    <property type="protein sequence ID" value="OQR94015.1"/>
    <property type="molecule type" value="Genomic_DNA"/>
</dbReference>
<dbReference type="Pfam" id="PF13520">
    <property type="entry name" value="AA_permease_2"/>
    <property type="match status" value="2"/>
</dbReference>
<dbReference type="GO" id="GO:0016020">
    <property type="term" value="C:membrane"/>
    <property type="evidence" value="ECO:0007669"/>
    <property type="project" value="UniProtKB-SubCell"/>
</dbReference>
<feature type="region of interest" description="Disordered" evidence="6">
    <location>
        <begin position="1"/>
        <end position="22"/>
    </location>
</feature>
<feature type="transmembrane region" description="Helical" evidence="7">
    <location>
        <begin position="1486"/>
        <end position="1507"/>
    </location>
</feature>
<evidence type="ECO:0000256" key="5">
    <source>
        <dbReference type="SAM" id="Coils"/>
    </source>
</evidence>
<evidence type="ECO:0000256" key="6">
    <source>
        <dbReference type="SAM" id="MobiDB-lite"/>
    </source>
</evidence>
<keyword evidence="5" id="KW-0175">Coiled coil</keyword>
<evidence type="ECO:0000313" key="10">
    <source>
        <dbReference type="Proteomes" id="UP000243217"/>
    </source>
</evidence>
<feature type="transmembrane region" description="Helical" evidence="7">
    <location>
        <begin position="1189"/>
        <end position="1211"/>
    </location>
</feature>
<keyword evidence="10" id="KW-1185">Reference proteome</keyword>
<organism evidence="9 10">
    <name type="scientific">Thraustotheca clavata</name>
    <dbReference type="NCBI Taxonomy" id="74557"/>
    <lineage>
        <taxon>Eukaryota</taxon>
        <taxon>Sar</taxon>
        <taxon>Stramenopiles</taxon>
        <taxon>Oomycota</taxon>
        <taxon>Saprolegniomycetes</taxon>
        <taxon>Saprolegniales</taxon>
        <taxon>Achlyaceae</taxon>
        <taxon>Thraustotheca</taxon>
    </lineage>
</organism>
<feature type="transmembrane region" description="Helical" evidence="7">
    <location>
        <begin position="1367"/>
        <end position="1388"/>
    </location>
</feature>
<proteinExistence type="predicted"/>
<feature type="coiled-coil region" evidence="5">
    <location>
        <begin position="691"/>
        <end position="723"/>
    </location>
</feature>
<keyword evidence="4 7" id="KW-0472">Membrane</keyword>
<dbReference type="SMART" id="SM00015">
    <property type="entry name" value="IQ"/>
    <property type="match status" value="9"/>
</dbReference>
<feature type="transmembrane region" description="Helical" evidence="7">
    <location>
        <begin position="1462"/>
        <end position="1479"/>
    </location>
</feature>
<feature type="transmembrane region" description="Helical" evidence="7">
    <location>
        <begin position="1159"/>
        <end position="1177"/>
    </location>
</feature>
<feature type="transmembrane region" description="Helical" evidence="7">
    <location>
        <begin position="923"/>
        <end position="945"/>
    </location>
</feature>
<feature type="domain" description="Cationic amino acid transporter C-terminal" evidence="8">
    <location>
        <begin position="1223"/>
        <end position="1273"/>
    </location>
</feature>
<dbReference type="Pfam" id="PF13906">
    <property type="entry name" value="AA_permease_C"/>
    <property type="match status" value="1"/>
</dbReference>
<dbReference type="PROSITE" id="PS50096">
    <property type="entry name" value="IQ"/>
    <property type="match status" value="4"/>
</dbReference>
<gene>
    <name evidence="9" type="ORF">THRCLA_08278</name>
</gene>
<feature type="transmembrane region" description="Helical" evidence="7">
    <location>
        <begin position="897"/>
        <end position="917"/>
    </location>
</feature>
<evidence type="ECO:0000256" key="3">
    <source>
        <dbReference type="ARBA" id="ARBA00022989"/>
    </source>
</evidence>
<feature type="transmembrane region" description="Helical" evidence="7">
    <location>
        <begin position="1248"/>
        <end position="1268"/>
    </location>
</feature>
<reference evidence="9 10" key="1">
    <citation type="journal article" date="2014" name="Genome Biol. Evol.">
        <title>The secreted proteins of Achlya hypogyna and Thraustotheca clavata identify the ancestral oomycete secretome and reveal gene acquisitions by horizontal gene transfer.</title>
        <authorList>
            <person name="Misner I."/>
            <person name="Blouin N."/>
            <person name="Leonard G."/>
            <person name="Richards T.A."/>
            <person name="Lane C.E."/>
        </authorList>
    </citation>
    <scope>NUCLEOTIDE SEQUENCE [LARGE SCALE GENOMIC DNA]</scope>
    <source>
        <strain evidence="9 10">ATCC 34112</strain>
    </source>
</reference>
<keyword evidence="2 7" id="KW-0812">Transmembrane</keyword>
<dbReference type="PANTHER" id="PTHR43243:SF82">
    <property type="entry name" value="CATIONIC AMINO ACID TRANSPORTER C-TERMINAL DOMAIN-CONTAINING PROTEIN"/>
    <property type="match status" value="1"/>
</dbReference>
<evidence type="ECO:0000256" key="1">
    <source>
        <dbReference type="ARBA" id="ARBA00004141"/>
    </source>
</evidence>
<feature type="transmembrane region" description="Helical" evidence="7">
    <location>
        <begin position="805"/>
        <end position="825"/>
    </location>
</feature>
<dbReference type="InterPro" id="IPR001202">
    <property type="entry name" value="WW_dom"/>
</dbReference>
<dbReference type="STRING" id="74557.A0A1V9Z7N5"/>
<evidence type="ECO:0000256" key="4">
    <source>
        <dbReference type="ARBA" id="ARBA00023136"/>
    </source>
</evidence>
<evidence type="ECO:0000313" key="9">
    <source>
        <dbReference type="EMBL" id="OQR94015.1"/>
    </source>
</evidence>
<feature type="transmembrane region" description="Helical" evidence="7">
    <location>
        <begin position="837"/>
        <end position="857"/>
    </location>
</feature>
<dbReference type="CDD" id="cd00201">
    <property type="entry name" value="WW"/>
    <property type="match status" value="1"/>
</dbReference>
<dbReference type="Proteomes" id="UP000243217">
    <property type="component" value="Unassembled WGS sequence"/>
</dbReference>
<dbReference type="InterPro" id="IPR002293">
    <property type="entry name" value="AA/rel_permease1"/>
</dbReference>
<feature type="non-terminal residue" evidence="9">
    <location>
        <position position="1561"/>
    </location>
</feature>
<dbReference type="Gene3D" id="2.20.70.10">
    <property type="match status" value="1"/>
</dbReference>
<evidence type="ECO:0000259" key="8">
    <source>
        <dbReference type="Pfam" id="PF13906"/>
    </source>
</evidence>
<dbReference type="OrthoDB" id="3900342at2759"/>
<dbReference type="Gene3D" id="1.20.1740.10">
    <property type="entry name" value="Amino acid/polyamine transporter I"/>
    <property type="match status" value="2"/>
</dbReference>
<feature type="transmembrane region" description="Helical" evidence="7">
    <location>
        <begin position="1223"/>
        <end position="1242"/>
    </location>
</feature>
<feature type="transmembrane region" description="Helical" evidence="7">
    <location>
        <begin position="1008"/>
        <end position="1031"/>
    </location>
</feature>
<dbReference type="Pfam" id="PF00612">
    <property type="entry name" value="IQ"/>
    <property type="match status" value="1"/>
</dbReference>
<comment type="caution">
    <text evidence="9">The sequence shown here is derived from an EMBL/GenBank/DDBJ whole genome shotgun (WGS) entry which is preliminary data.</text>
</comment>
<dbReference type="InterPro" id="IPR029485">
    <property type="entry name" value="CAT_C"/>
</dbReference>